<dbReference type="SUPFAM" id="SSF52540">
    <property type="entry name" value="P-loop containing nucleoside triphosphate hydrolases"/>
    <property type="match status" value="1"/>
</dbReference>
<name>A0A2W7CTI4_9HYPH</name>
<organism evidence="5 6">
    <name type="scientific">Mesorhizobium kowhaii</name>
    <dbReference type="NCBI Taxonomy" id="1300272"/>
    <lineage>
        <taxon>Bacteria</taxon>
        <taxon>Pseudomonadati</taxon>
        <taxon>Pseudomonadota</taxon>
        <taxon>Alphaproteobacteria</taxon>
        <taxon>Hyphomicrobiales</taxon>
        <taxon>Phyllobacteriaceae</taxon>
        <taxon>Mesorhizobium</taxon>
    </lineage>
</organism>
<keyword evidence="3" id="KW-0067">ATP-binding</keyword>
<feature type="domain" description="AAA+ ATPase" evidence="4">
    <location>
        <begin position="73"/>
        <end position="226"/>
    </location>
</feature>
<dbReference type="GO" id="GO:0016887">
    <property type="term" value="F:ATP hydrolysis activity"/>
    <property type="evidence" value="ECO:0007669"/>
    <property type="project" value="InterPro"/>
</dbReference>
<sequence>MNAATMADGIFERRISYPDFAARDRLGRLVGLDDQISRLTKILSLLVNPSGLEAWARKHHPQMKGLLTTVLRRPPLVVLAGDVGSGKTELAETIGDAVARQEDIEITLFPLSLSARGQGRVGEMTQLLTSAFDFTISEASKLKGAGRARGGVILLVDEADALAQSRENAQMHHEDRAGVNAFIRGIDRIANAALPAAVIMCTNRLSALDPAVKRRAADILSFGRPNDEQRRALLSGALSELAFSATDIEKLVAATGPRRDQPFGFTFSDIMQRLLPSIVLDAYPASAVRPARAVEIASKTLATPPFQDGAAS</sequence>
<dbReference type="InterPro" id="IPR003959">
    <property type="entry name" value="ATPase_AAA_core"/>
</dbReference>
<dbReference type="InterPro" id="IPR027417">
    <property type="entry name" value="P-loop_NTPase"/>
</dbReference>
<dbReference type="InterPro" id="IPR050221">
    <property type="entry name" value="26S_Proteasome_ATPase"/>
</dbReference>
<dbReference type="GO" id="GO:0005524">
    <property type="term" value="F:ATP binding"/>
    <property type="evidence" value="ECO:0007669"/>
    <property type="project" value="UniProtKB-KW"/>
</dbReference>
<evidence type="ECO:0000313" key="5">
    <source>
        <dbReference type="EMBL" id="PZV37069.1"/>
    </source>
</evidence>
<reference evidence="6" key="1">
    <citation type="submission" date="2017-03" db="EMBL/GenBank/DDBJ databases">
        <authorList>
            <person name="Safronova V.I."/>
            <person name="Sazanova A.L."/>
            <person name="Chirak E.R."/>
        </authorList>
    </citation>
    <scope>NUCLEOTIDE SEQUENCE [LARGE SCALE GENOMIC DNA]</scope>
    <source>
        <strain evidence="6">Ach-343</strain>
    </source>
</reference>
<keyword evidence="6" id="KW-1185">Reference proteome</keyword>
<dbReference type="OrthoDB" id="4772339at2"/>
<evidence type="ECO:0000256" key="2">
    <source>
        <dbReference type="ARBA" id="ARBA00022741"/>
    </source>
</evidence>
<dbReference type="SMART" id="SM00382">
    <property type="entry name" value="AAA"/>
    <property type="match status" value="1"/>
</dbReference>
<proteinExistence type="inferred from homology"/>
<evidence type="ECO:0000256" key="1">
    <source>
        <dbReference type="ARBA" id="ARBA00006914"/>
    </source>
</evidence>
<dbReference type="PANTHER" id="PTHR23073">
    <property type="entry name" value="26S PROTEASOME REGULATORY SUBUNIT"/>
    <property type="match status" value="1"/>
</dbReference>
<keyword evidence="2" id="KW-0547">Nucleotide-binding</keyword>
<evidence type="ECO:0000259" key="4">
    <source>
        <dbReference type="SMART" id="SM00382"/>
    </source>
</evidence>
<gene>
    <name evidence="5" type="ORF">B5V02_18560</name>
</gene>
<dbReference type="InterPro" id="IPR003593">
    <property type="entry name" value="AAA+_ATPase"/>
</dbReference>
<comment type="similarity">
    <text evidence="1">Belongs to the AAA ATPase family.</text>
</comment>
<dbReference type="Proteomes" id="UP000248616">
    <property type="component" value="Unassembled WGS sequence"/>
</dbReference>
<dbReference type="EMBL" id="MZXV01000038">
    <property type="protein sequence ID" value="PZV37069.1"/>
    <property type="molecule type" value="Genomic_DNA"/>
</dbReference>
<evidence type="ECO:0000256" key="3">
    <source>
        <dbReference type="ARBA" id="ARBA00022840"/>
    </source>
</evidence>
<dbReference type="AlphaFoldDB" id="A0A2W7CTI4"/>
<evidence type="ECO:0000313" key="6">
    <source>
        <dbReference type="Proteomes" id="UP000248616"/>
    </source>
</evidence>
<comment type="caution">
    <text evidence="5">The sequence shown here is derived from an EMBL/GenBank/DDBJ whole genome shotgun (WGS) entry which is preliminary data.</text>
</comment>
<dbReference type="Pfam" id="PF00004">
    <property type="entry name" value="AAA"/>
    <property type="match status" value="1"/>
</dbReference>
<accession>A0A2W7CTI4</accession>
<protein>
    <submittedName>
        <fullName evidence="5">ATPase</fullName>
    </submittedName>
</protein>
<dbReference type="RefSeq" id="WP_111545629.1">
    <property type="nucleotide sequence ID" value="NZ_MZXV01000038.1"/>
</dbReference>
<dbReference type="Gene3D" id="3.40.50.300">
    <property type="entry name" value="P-loop containing nucleotide triphosphate hydrolases"/>
    <property type="match status" value="1"/>
</dbReference>